<keyword evidence="1" id="KW-0808">Transferase</keyword>
<protein>
    <submittedName>
        <fullName evidence="1">Glycosyltransferase</fullName>
    </submittedName>
</protein>
<reference evidence="1 2" key="1">
    <citation type="submission" date="2015-04" db="EMBL/GenBank/DDBJ databases">
        <title>The draft genome sequence of Erythrobacter luteus KA37.</title>
        <authorList>
            <person name="Zhuang L."/>
            <person name="Liu Y."/>
            <person name="Shao Z."/>
        </authorList>
    </citation>
    <scope>NUCLEOTIDE SEQUENCE [LARGE SCALE GENOMIC DNA]</scope>
    <source>
        <strain evidence="1 2">KA37</strain>
    </source>
</reference>
<keyword evidence="2" id="KW-1185">Reference proteome</keyword>
<dbReference type="Gene3D" id="3.40.50.2000">
    <property type="entry name" value="Glycogen Phosphorylase B"/>
    <property type="match status" value="1"/>
</dbReference>
<comment type="caution">
    <text evidence="1">The sequence shown here is derived from an EMBL/GenBank/DDBJ whole genome shotgun (WGS) entry which is preliminary data.</text>
</comment>
<dbReference type="SUPFAM" id="SSF53756">
    <property type="entry name" value="UDP-Glycosyltransferase/glycogen phosphorylase"/>
    <property type="match status" value="1"/>
</dbReference>
<dbReference type="STRING" id="1581420.AAW00_02640"/>
<evidence type="ECO:0000313" key="2">
    <source>
        <dbReference type="Proteomes" id="UP000053464"/>
    </source>
</evidence>
<dbReference type="PATRIC" id="fig|1581420.6.peg.530"/>
<name>A0A0G9MZ50_9SPHN</name>
<dbReference type="GO" id="GO:0016740">
    <property type="term" value="F:transferase activity"/>
    <property type="evidence" value="ECO:0007669"/>
    <property type="project" value="UniProtKB-KW"/>
</dbReference>
<dbReference type="Proteomes" id="UP000053464">
    <property type="component" value="Unassembled WGS sequence"/>
</dbReference>
<sequence length="336" mass="38550">MSLKSISTPLNIFYQEPDPDRWLPGDRYARRALRRLLRGPARPGGHTRVFLNLCAGLDRIGVPYRVNDFAHARRHPEDLACVIGKAFLLEVHEWKNPIVLGPATFSHPFDQPNLLERWDIRRVLVPGPWMGTMCQPYWGDRLKVWPVGIDTDSWLPDTSERDLDFLVYVKVLWDKEQRAATLVEPLLDKLAARGLKSSTIVYGSYREDDYRALLARSRAMIFLCEHETQGIAYQQALSSGVPILAWDRQGAWLDPSYYPDKVDFGPVSSVPYFDERCGDRFASIGDFDRKLDIFLAALETGTYDPRSYVLENLTLEICARRYVEIFDEVKSEMCGS</sequence>
<accession>A0A0G9MZ50</accession>
<dbReference type="EMBL" id="LBHB01000001">
    <property type="protein sequence ID" value="KLE36052.1"/>
    <property type="molecule type" value="Genomic_DNA"/>
</dbReference>
<gene>
    <name evidence="1" type="ORF">AAW00_02640</name>
</gene>
<proteinExistence type="predicted"/>
<dbReference type="OrthoDB" id="7374792at2"/>
<evidence type="ECO:0000313" key="1">
    <source>
        <dbReference type="EMBL" id="KLE36052.1"/>
    </source>
</evidence>
<dbReference type="AlphaFoldDB" id="A0A0G9MZ50"/>
<organism evidence="1 2">
    <name type="scientific">Aurantiacibacter luteus</name>
    <dbReference type="NCBI Taxonomy" id="1581420"/>
    <lineage>
        <taxon>Bacteria</taxon>
        <taxon>Pseudomonadati</taxon>
        <taxon>Pseudomonadota</taxon>
        <taxon>Alphaproteobacteria</taxon>
        <taxon>Sphingomonadales</taxon>
        <taxon>Erythrobacteraceae</taxon>
        <taxon>Aurantiacibacter</taxon>
    </lineage>
</organism>